<keyword evidence="1" id="KW-0472">Membrane</keyword>
<comment type="caution">
    <text evidence="2">The sequence shown here is derived from an EMBL/GenBank/DDBJ whole genome shotgun (WGS) entry which is preliminary data.</text>
</comment>
<accession>A0ABQ1K243</accession>
<reference evidence="3" key="1">
    <citation type="journal article" date="2019" name="Int. J. Syst. Evol. Microbiol.">
        <title>The Global Catalogue of Microorganisms (GCM) 10K type strain sequencing project: providing services to taxonomists for standard genome sequencing and annotation.</title>
        <authorList>
            <consortium name="The Broad Institute Genomics Platform"/>
            <consortium name="The Broad Institute Genome Sequencing Center for Infectious Disease"/>
            <person name="Wu L."/>
            <person name="Ma J."/>
        </authorList>
    </citation>
    <scope>NUCLEOTIDE SEQUENCE [LARGE SCALE GENOMIC DNA]</scope>
    <source>
        <strain evidence="3">CGMCC 1.15341</strain>
    </source>
</reference>
<sequence length="67" mass="6916">MGVLLALIGLSVIGDHTLWGIGLLLVGLLMMADRSGQTSSDIGKVLLLIPVVFVLHSCADALSSAGW</sequence>
<gene>
    <name evidence="2" type="ORF">GCM10011352_04810</name>
</gene>
<proteinExistence type="predicted"/>
<feature type="transmembrane region" description="Helical" evidence="1">
    <location>
        <begin position="6"/>
        <end position="30"/>
    </location>
</feature>
<keyword evidence="3" id="KW-1185">Reference proteome</keyword>
<dbReference type="RefSeq" id="WP_188745497.1">
    <property type="nucleotide sequence ID" value="NZ_BMIJ01000001.1"/>
</dbReference>
<evidence type="ECO:0000256" key="1">
    <source>
        <dbReference type="SAM" id="Phobius"/>
    </source>
</evidence>
<dbReference type="EMBL" id="BMIJ01000001">
    <property type="protein sequence ID" value="GGB82046.1"/>
    <property type="molecule type" value="Genomic_DNA"/>
</dbReference>
<dbReference type="Proteomes" id="UP000629025">
    <property type="component" value="Unassembled WGS sequence"/>
</dbReference>
<keyword evidence="1" id="KW-1133">Transmembrane helix</keyword>
<name>A0ABQ1K243_9GAMM</name>
<evidence type="ECO:0000313" key="3">
    <source>
        <dbReference type="Proteomes" id="UP000629025"/>
    </source>
</evidence>
<organism evidence="2 3">
    <name type="scientific">Marinobacterium zhoushanense</name>
    <dbReference type="NCBI Taxonomy" id="1679163"/>
    <lineage>
        <taxon>Bacteria</taxon>
        <taxon>Pseudomonadati</taxon>
        <taxon>Pseudomonadota</taxon>
        <taxon>Gammaproteobacteria</taxon>
        <taxon>Oceanospirillales</taxon>
        <taxon>Oceanospirillaceae</taxon>
        <taxon>Marinobacterium</taxon>
    </lineage>
</organism>
<protein>
    <submittedName>
        <fullName evidence="2">Uncharacterized protein</fullName>
    </submittedName>
</protein>
<keyword evidence="1" id="KW-0812">Transmembrane</keyword>
<evidence type="ECO:0000313" key="2">
    <source>
        <dbReference type="EMBL" id="GGB82046.1"/>
    </source>
</evidence>